<dbReference type="InterPro" id="IPR001841">
    <property type="entry name" value="Znf_RING"/>
</dbReference>
<dbReference type="Pfam" id="PF14447">
    <property type="entry name" value="Prok-RING_4"/>
    <property type="match status" value="1"/>
</dbReference>
<dbReference type="RefSeq" id="XP_021040564.1">
    <property type="nucleotide sequence ID" value="XM_021184905.2"/>
</dbReference>
<dbReference type="InterPro" id="IPR051657">
    <property type="entry name" value="RNF168/RNF169_E3_ubiq-ligase"/>
</dbReference>
<dbReference type="CDD" id="cd16550">
    <property type="entry name" value="RING-HC_RNF168"/>
    <property type="match status" value="1"/>
</dbReference>
<dbReference type="GO" id="GO:0031491">
    <property type="term" value="F:nucleosome binding"/>
    <property type="evidence" value="ECO:0007669"/>
    <property type="project" value="Ensembl"/>
</dbReference>
<evidence type="ECO:0000256" key="12">
    <source>
        <dbReference type="SAM" id="MobiDB-lite"/>
    </source>
</evidence>
<accession>A0A6P5R9H6</accession>
<sequence>MKMAAPKTSIPSLAECQCGICMEILLEPVTLPCNHTLCNPCFQSTVEKANLCCPFCRRRVSSWTRYHTRRNSLVNTDLWEIIQKHYAKECKLRISGQESKEIIDEYQPVRLLSEPGELRREYEEEISKVEAERQASKEEENKASEEYIQRLLAEEEEEEKRQREKRRSEMEEQLRGDEELARSLSTSINSNYERNTLASPLSSRKSDPVTNKSQKKNTNKQKNFGDIEKYLSPKLKPGTSLTCKAELEEDICKSKETDRSDAKSPVLQDTEIEKNMPTLSPQTFLETQEQGSESSAGIPGPQFCVGDSEESLEGKVETVSTSPDDLCIVNDDGPRATVFYSNEAAVTPSSKIENEEYSVTGVPQLPASNRAPTERRVYHLLVEEEISDRENQESVFEEVMDPCFSAKRRKIFIESSSDQEKTEVNFTQKLIDLERMLFERHKQEEQDRLLALQLQKEVDKEQTVPNRQKGSPDQYQLRTPSPPDRLLNRQRKNSKDRNSLQQTNADHSKSQRNTKADYWEPFKNTWKDSVNGAKMPTSTQDNCNVSKSAYTVQHRKSQRSIVQMFQR</sequence>
<dbReference type="UniPathway" id="UPA00143"/>
<comment type="subcellular location">
    <subcellularLocation>
        <location evidence="11">Nucleus</location>
    </subcellularLocation>
    <text evidence="11">Localizes to double-strand breaks (DSBs) sites of DNA damage.</text>
</comment>
<feature type="region of interest" description="Disordered" evidence="12">
    <location>
        <begin position="459"/>
        <end position="520"/>
    </location>
</feature>
<dbReference type="GO" id="GO:0040029">
    <property type="term" value="P:epigenetic regulation of gene expression"/>
    <property type="evidence" value="ECO:0007669"/>
    <property type="project" value="Ensembl"/>
</dbReference>
<dbReference type="KEGG" id="mcal:110311537"/>
<comment type="pathway">
    <text evidence="11">Protein modification; protein ubiquitination.</text>
</comment>
<dbReference type="InterPro" id="IPR013083">
    <property type="entry name" value="Znf_RING/FYVE/PHD"/>
</dbReference>
<dbReference type="SMART" id="SM00184">
    <property type="entry name" value="RING"/>
    <property type="match status" value="1"/>
</dbReference>
<name>A0A6P5R9H6_MUSCR</name>
<dbReference type="PANTHER" id="PTHR23328:SF1">
    <property type="entry name" value="E3 UBIQUITIN-PROTEIN LIGASE RNF168"/>
    <property type="match status" value="1"/>
</dbReference>
<dbReference type="GO" id="GO:0140861">
    <property type="term" value="P:DNA repair-dependent chromatin remodeling"/>
    <property type="evidence" value="ECO:0007669"/>
    <property type="project" value="Ensembl"/>
</dbReference>
<dbReference type="GO" id="GO:0045739">
    <property type="term" value="P:positive regulation of DNA repair"/>
    <property type="evidence" value="ECO:0007669"/>
    <property type="project" value="UniProtKB-UniRule"/>
</dbReference>
<dbReference type="GO" id="GO:0070534">
    <property type="term" value="P:protein K63-linked ubiquitination"/>
    <property type="evidence" value="ECO:0007669"/>
    <property type="project" value="Ensembl"/>
</dbReference>
<dbReference type="GO" id="GO:0005829">
    <property type="term" value="C:cytosol"/>
    <property type="evidence" value="ECO:0007669"/>
    <property type="project" value="Ensembl"/>
</dbReference>
<evidence type="ECO:0000313" key="15">
    <source>
        <dbReference type="RefSeq" id="XP_021040564.1"/>
    </source>
</evidence>
<keyword evidence="7 11" id="KW-0862">Zinc</keyword>
<evidence type="ECO:0000256" key="2">
    <source>
        <dbReference type="ARBA" id="ARBA00022679"/>
    </source>
</evidence>
<keyword evidence="3 11" id="KW-0479">Metal-binding</keyword>
<dbReference type="GeneID" id="110311537"/>
<comment type="caution">
    <text evidence="11">According to a well-established model, RNF168 cannot initiate H2A 'Lys-63'-linked ubiquitination and is recruited following RNF8-dependent histone ubiquitination to amplify H2A 'Lys-63'-linked ubiquitination. However, other data suggest that RNF168 is the priming ubiquitin ligase by mediating monoubiquitination of 'Lys-13' and 'Lys-15' of nucleosomal histone H2A (H2AK13Ub and H2AK15Ub respectively). These data suggest that RNF168 might be recruited to DSBs sites in a RNF8-dependent manner by binding to non-histone proteins ubiquitinated via 'Lys-63'-linked and initiates monoubiquitination of H2A, which is then amplified by RNF8. Additional evidences are however required to confirm these data.</text>
</comment>
<dbReference type="HAMAP" id="MF_03066">
    <property type="entry name" value="RNF168"/>
    <property type="match status" value="1"/>
</dbReference>
<keyword evidence="5 11" id="KW-0863">Zinc-finger</keyword>
<feature type="domain" description="RING-type" evidence="13">
    <location>
        <begin position="18"/>
        <end position="57"/>
    </location>
</feature>
<evidence type="ECO:0000256" key="9">
    <source>
        <dbReference type="ARBA" id="ARBA00023204"/>
    </source>
</evidence>
<feature type="short sequence motif" description="UMI motif" evidence="11">
    <location>
        <begin position="145"/>
        <end position="153"/>
    </location>
</feature>
<keyword evidence="9 11" id="KW-0234">DNA repair</keyword>
<feature type="short sequence motif" description="LR motif 1" evidence="11">
    <location>
        <begin position="112"/>
        <end position="130"/>
    </location>
</feature>
<dbReference type="CDD" id="cd21952">
    <property type="entry name" value="MIU2_RNF168"/>
    <property type="match status" value="1"/>
</dbReference>
<dbReference type="GO" id="GO:0006511">
    <property type="term" value="P:ubiquitin-dependent protein catabolic process"/>
    <property type="evidence" value="ECO:0007669"/>
    <property type="project" value="Ensembl"/>
</dbReference>
<feature type="compositionally biased region" description="Basic and acidic residues" evidence="12">
    <location>
        <begin position="250"/>
        <end position="262"/>
    </location>
</feature>
<dbReference type="SUPFAM" id="SSF57850">
    <property type="entry name" value="RING/U-box"/>
    <property type="match status" value="1"/>
</dbReference>
<feature type="compositionally biased region" description="Basic and acidic residues" evidence="12">
    <location>
        <begin position="159"/>
        <end position="181"/>
    </location>
</feature>
<keyword evidence="4 11" id="KW-0227">DNA damage</keyword>
<dbReference type="AlphaFoldDB" id="A0A6P5R9H6"/>
<dbReference type="CDD" id="cd22265">
    <property type="entry name" value="UDM1_RNF168"/>
    <property type="match status" value="1"/>
</dbReference>
<dbReference type="GO" id="GO:0042393">
    <property type="term" value="F:histone binding"/>
    <property type="evidence" value="ECO:0007669"/>
    <property type="project" value="UniProtKB-UniRule"/>
</dbReference>
<dbReference type="PROSITE" id="PS50089">
    <property type="entry name" value="ZF_RING_2"/>
    <property type="match status" value="1"/>
</dbReference>
<evidence type="ECO:0000256" key="5">
    <source>
        <dbReference type="ARBA" id="ARBA00022771"/>
    </source>
</evidence>
<comment type="subunit">
    <text evidence="11">Monomer. Interacts with UBE2N/UBC13.</text>
</comment>
<feature type="compositionally biased region" description="Basic and acidic residues" evidence="12">
    <location>
        <begin position="506"/>
        <end position="520"/>
    </location>
</feature>
<dbReference type="GO" id="GO:0005654">
    <property type="term" value="C:nucleoplasm"/>
    <property type="evidence" value="ECO:0007669"/>
    <property type="project" value="Ensembl"/>
</dbReference>
<keyword evidence="11" id="KW-0832">Ubl conjugation</keyword>
<dbReference type="EC" id="2.3.2.27" evidence="11"/>
<keyword evidence="2 11" id="KW-0808">Transferase</keyword>
<dbReference type="GO" id="GO:0000151">
    <property type="term" value="C:ubiquitin ligase complex"/>
    <property type="evidence" value="ECO:0007669"/>
    <property type="project" value="UniProtKB-UniRule"/>
</dbReference>
<comment type="function">
    <text evidence="11">E3 ubiquitin-protein ligase required for accumulation of repair proteins to sites of DNA damage. Acts with UBE2N/UBC13 to amplify the RNF8-dependent histone ubiquitination. Recruited to sites of DNA damage at double-strand breaks (DSBs) by binding to ubiquitinated histone H2A and H2AX and amplifies the RNF8-dependent H2A ubiquitination, promoting the formation of 'Lys-63'-linked ubiquitin conjugates. This leads to concentrate ubiquitinated histones H2A and H2AX at DNA lesions to the threshold required for recruitment of TP53BP1 and BRCA1. Also recruited at DNA interstrand cross-links (ICLs) sites and promotes accumulation of 'Lys-63'-linked ubiquitination of histones H2A and H2AX, leading to recruitment of FAAP20 and Fanconi anemia (FA) complex, followed by interstrand cross-link repair. H2A ubiquitination also mediates the ATM-dependent transcriptional silencing at regions flanking DSBs in cis, a mechanism to avoid collision between transcription and repair intermediates. Also involved in class switch recombination in immune system, via its role in regulation of DSBs repair. Following DNA damage, promotes the ubiquitination and degradation of JMJD2A/KDM4A in collaboration with RNF8, leading to unmask H4K20me2 mark and promote the recruitment of TP53BP1 at DNA damage sites. Not able to initiate 'Lys-63'-linked ubiquitination in vitro; possibly due to partial occlusion of the UBE2N/UBC13-binding region. Catalyzes monoubiquitination of 'Lys-13' and 'Lys-15' of nucleosomal histone H2A (H2AK13Ub and H2AK15Ub, respectively).</text>
</comment>
<keyword evidence="8 11" id="KW-0156">Chromatin regulator</keyword>
<evidence type="ECO:0000256" key="1">
    <source>
        <dbReference type="ARBA" id="ARBA00000900"/>
    </source>
</evidence>
<protein>
    <recommendedName>
        <fullName evidence="11">E3 ubiquitin-protein ligase RNF168</fullName>
        <ecNumber evidence="11">2.3.2.27</ecNumber>
    </recommendedName>
    <alternativeName>
        <fullName evidence="11">RING finger protein 168</fullName>
    </alternativeName>
    <alternativeName>
        <fullName evidence="11">RING-type E3 ubiquitin transferase RNF168</fullName>
    </alternativeName>
</protein>
<reference evidence="15" key="1">
    <citation type="submission" date="2025-08" db="UniProtKB">
        <authorList>
            <consortium name="RefSeq"/>
        </authorList>
    </citation>
    <scope>IDENTIFICATION</scope>
</reference>
<dbReference type="GO" id="GO:0140858">
    <property type="term" value="F:histone H2AK15 ubiquitin ligase activity"/>
    <property type="evidence" value="ECO:0007669"/>
    <property type="project" value="Ensembl"/>
</dbReference>
<dbReference type="PANTHER" id="PTHR23328">
    <property type="entry name" value="RING-TYPE DOMAIN-CONTAINING PROTEIN"/>
    <property type="match status" value="1"/>
</dbReference>
<comment type="domain">
    <text evidence="11">The MIU motif (motif interacting with ubiquitin) mediates the interaction with both 'Lys-48'- and 'Lys-63'-linked ubiquitin chains. The UMI motif mediates interaction with ubiquitin with a preference for 'Lys-63'-linked ubiquitin. The specificity for different types of ubiquitin is mediated by juxtaposition of ubiquitin-binding motifs (MIU and UMI motifs) with LR motifs (LRMs).</text>
</comment>
<dbReference type="GO" id="GO:0008270">
    <property type="term" value="F:zinc ion binding"/>
    <property type="evidence" value="ECO:0007669"/>
    <property type="project" value="UniProtKB-KW"/>
</dbReference>
<dbReference type="CTD" id="165918"/>
<evidence type="ECO:0000256" key="10">
    <source>
        <dbReference type="ARBA" id="ARBA00023242"/>
    </source>
</evidence>
<evidence type="ECO:0000313" key="14">
    <source>
        <dbReference type="Proteomes" id="UP000515126"/>
    </source>
</evidence>
<evidence type="ECO:0000256" key="6">
    <source>
        <dbReference type="ARBA" id="ARBA00022786"/>
    </source>
</evidence>
<dbReference type="GO" id="GO:0070530">
    <property type="term" value="F:K63-linked polyubiquitin modification-dependent protein binding"/>
    <property type="evidence" value="ECO:0007669"/>
    <property type="project" value="Ensembl"/>
</dbReference>
<feature type="short sequence motif" description="LR motif 2" evidence="11">
    <location>
        <begin position="467"/>
        <end position="478"/>
    </location>
</feature>
<dbReference type="GO" id="GO:0034244">
    <property type="term" value="P:negative regulation of transcription elongation by RNA polymerase II"/>
    <property type="evidence" value="ECO:0007669"/>
    <property type="project" value="Ensembl"/>
</dbReference>
<keyword evidence="10 11" id="KW-0539">Nucleus</keyword>
<feature type="short sequence motif" description="MIU motif 1" evidence="11">
    <location>
        <begin position="170"/>
        <end position="193"/>
    </location>
</feature>
<gene>
    <name evidence="15" type="primary">Rnf168</name>
    <name evidence="11" type="synonym">RNF168</name>
</gene>
<evidence type="ECO:0000256" key="3">
    <source>
        <dbReference type="ARBA" id="ARBA00022723"/>
    </source>
</evidence>
<dbReference type="FunFam" id="3.30.40.10:FF:000466">
    <property type="entry name" value="E3 ubiquitin-protein ligase RNF168"/>
    <property type="match status" value="1"/>
</dbReference>
<comment type="PTM">
    <text evidence="11">Sumoylated with SUMO1 by PIAS4 in response to double-strand breaks (DSBs).</text>
</comment>
<feature type="compositionally biased region" description="Polar residues" evidence="12">
    <location>
        <begin position="463"/>
        <end position="479"/>
    </location>
</feature>
<keyword evidence="6 11" id="KW-0833">Ubl conjugation pathway</keyword>
<evidence type="ECO:0000256" key="11">
    <source>
        <dbReference type="HAMAP-Rule" id="MF_03066"/>
    </source>
</evidence>
<feature type="compositionally biased region" description="Polar residues" evidence="12">
    <location>
        <begin position="277"/>
        <end position="295"/>
    </location>
</feature>
<dbReference type="InterPro" id="IPR034725">
    <property type="entry name" value="RNF168"/>
</dbReference>
<organism evidence="14 15">
    <name type="scientific">Mus caroli</name>
    <name type="common">Ryukyu mouse</name>
    <name type="synonym">Ricefield mouse</name>
    <dbReference type="NCBI Taxonomy" id="10089"/>
    <lineage>
        <taxon>Eukaryota</taxon>
        <taxon>Metazoa</taxon>
        <taxon>Chordata</taxon>
        <taxon>Craniata</taxon>
        <taxon>Vertebrata</taxon>
        <taxon>Euteleostomi</taxon>
        <taxon>Mammalia</taxon>
        <taxon>Eutheria</taxon>
        <taxon>Euarchontoglires</taxon>
        <taxon>Glires</taxon>
        <taxon>Rodentia</taxon>
        <taxon>Myomorpha</taxon>
        <taxon>Muroidea</taxon>
        <taxon>Muridae</taxon>
        <taxon>Murinae</taxon>
        <taxon>Mus</taxon>
        <taxon>Mus</taxon>
    </lineage>
</organism>
<comment type="PTM">
    <text evidence="11">Ubiquitinated.</text>
</comment>
<evidence type="ECO:0000256" key="7">
    <source>
        <dbReference type="ARBA" id="ARBA00022833"/>
    </source>
</evidence>
<evidence type="ECO:0000256" key="8">
    <source>
        <dbReference type="ARBA" id="ARBA00022853"/>
    </source>
</evidence>
<dbReference type="Gene3D" id="3.30.40.10">
    <property type="entry name" value="Zinc/RING finger domain, C3HC4 (zinc finger)"/>
    <property type="match status" value="1"/>
</dbReference>
<dbReference type="GO" id="GO:0000077">
    <property type="term" value="P:DNA damage checkpoint signaling"/>
    <property type="evidence" value="ECO:0007669"/>
    <property type="project" value="Ensembl"/>
</dbReference>
<dbReference type="GO" id="GO:0010212">
    <property type="term" value="P:response to ionizing radiation"/>
    <property type="evidence" value="ECO:0007669"/>
    <property type="project" value="UniProtKB-UniRule"/>
</dbReference>
<comment type="similarity">
    <text evidence="11">Belongs to the RNF168 family.</text>
</comment>
<comment type="catalytic activity">
    <reaction evidence="1 11">
        <text>S-ubiquitinyl-[E2 ubiquitin-conjugating enzyme]-L-cysteine + [acceptor protein]-L-lysine = [E2 ubiquitin-conjugating enzyme]-L-cysteine + N(6)-ubiquitinyl-[acceptor protein]-L-lysine.</text>
        <dbReference type="EC" id="2.3.2.27"/>
    </reaction>
</comment>
<dbReference type="GO" id="GO:0097680">
    <property type="term" value="P:double-strand break repair via classical nonhomologous end joining"/>
    <property type="evidence" value="ECO:0007669"/>
    <property type="project" value="Ensembl"/>
</dbReference>
<feature type="region of interest" description="Disordered" evidence="12">
    <location>
        <begin position="152"/>
        <end position="311"/>
    </location>
</feature>
<keyword evidence="14" id="KW-1185">Reference proteome</keyword>
<evidence type="ECO:0000256" key="4">
    <source>
        <dbReference type="ARBA" id="ARBA00022763"/>
    </source>
</evidence>
<feature type="short sequence motif" description="MIU motif 2" evidence="11">
    <location>
        <begin position="440"/>
        <end position="463"/>
    </location>
</feature>
<dbReference type="GO" id="GO:0035861">
    <property type="term" value="C:site of double-strand break"/>
    <property type="evidence" value="ECO:0007669"/>
    <property type="project" value="Ensembl"/>
</dbReference>
<dbReference type="GO" id="GO:0043130">
    <property type="term" value="F:ubiquitin binding"/>
    <property type="evidence" value="ECO:0007669"/>
    <property type="project" value="UniProtKB-UniRule"/>
</dbReference>
<feature type="compositionally biased region" description="Polar residues" evidence="12">
    <location>
        <begin position="183"/>
        <end position="203"/>
    </location>
</feature>
<proteinExistence type="inferred from homology"/>
<evidence type="ECO:0000259" key="13">
    <source>
        <dbReference type="PROSITE" id="PS50089"/>
    </source>
</evidence>
<dbReference type="Proteomes" id="UP000515126">
    <property type="component" value="Chromosome 16"/>
</dbReference>